<keyword evidence="2 5" id="KW-0812">Transmembrane</keyword>
<evidence type="ECO:0000313" key="7">
    <source>
        <dbReference type="EMBL" id="MFD0798019.1"/>
    </source>
</evidence>
<dbReference type="InterPro" id="IPR018649">
    <property type="entry name" value="SHOCT"/>
</dbReference>
<reference evidence="8" key="1">
    <citation type="journal article" date="2019" name="Int. J. Syst. Evol. Microbiol.">
        <title>The Global Catalogue of Microorganisms (GCM) 10K type strain sequencing project: providing services to taxonomists for standard genome sequencing and annotation.</title>
        <authorList>
            <consortium name="The Broad Institute Genomics Platform"/>
            <consortium name="The Broad Institute Genome Sequencing Center for Infectious Disease"/>
            <person name="Wu L."/>
            <person name="Ma J."/>
        </authorList>
    </citation>
    <scope>NUCLEOTIDE SEQUENCE [LARGE SCALE GENOMIC DNA]</scope>
    <source>
        <strain evidence="8">CCUG 61948</strain>
    </source>
</reference>
<evidence type="ECO:0000256" key="5">
    <source>
        <dbReference type="SAM" id="Phobius"/>
    </source>
</evidence>
<protein>
    <submittedName>
        <fullName evidence="7">HlyD family secretion protein</fullName>
    </submittedName>
</protein>
<organism evidence="7 8">
    <name type="scientific">Maribacter chungangensis</name>
    <dbReference type="NCBI Taxonomy" id="1069117"/>
    <lineage>
        <taxon>Bacteria</taxon>
        <taxon>Pseudomonadati</taxon>
        <taxon>Bacteroidota</taxon>
        <taxon>Flavobacteriia</taxon>
        <taxon>Flavobacteriales</taxon>
        <taxon>Flavobacteriaceae</taxon>
        <taxon>Maribacter</taxon>
    </lineage>
</organism>
<evidence type="ECO:0000256" key="2">
    <source>
        <dbReference type="ARBA" id="ARBA00022692"/>
    </source>
</evidence>
<feature type="transmembrane region" description="Helical" evidence="5">
    <location>
        <begin position="28"/>
        <end position="50"/>
    </location>
</feature>
<keyword evidence="4 5" id="KW-0472">Membrane</keyword>
<evidence type="ECO:0000256" key="4">
    <source>
        <dbReference type="ARBA" id="ARBA00023136"/>
    </source>
</evidence>
<comment type="subcellular location">
    <subcellularLocation>
        <location evidence="1">Membrane</location>
        <topology evidence="1">Single-pass membrane protein</topology>
    </subcellularLocation>
</comment>
<keyword evidence="8" id="KW-1185">Reference proteome</keyword>
<name>A0ABW3B5T1_9FLAO</name>
<sequence>MPENSIANDLNLRSEEVQEILTNPPVWIVRWGITLVFIFTLIITLLSFIIKYPDFVTAKVVVTTQKPTQTVVTRNAGQLEEVFVKDRDTVTIGQKLAIIENLAEMEDVYLLKSIMDTLLFDKEHFEFPLETTTDLILGDLQNAYIDFEKSYVDYFLLRDLEPYSNRIYGNQQTITEIRLRLIDQIKQKQLLEEEYALAQTDMERHKQLLDKGVISQQEFDNKKRELLQLQKNLSSMAISISQMREATSSANQTLRETKIGQLEDDTRLLKNLVLSYNALKKAVRDWEYKYVLSSNIDGVVSFQEFWGVNQFVNANEVIYTIMPLDKSKLVGKLVLPAQNAGKVTIGQKVLTKLDNYPYQQYGMLVGKVENMSVSPDTEGNYFVYISLPDGTKTSYGQELGFDQELLGNAEIITEDLSVAQRVFYKFKDIFKY</sequence>
<dbReference type="Pfam" id="PF09851">
    <property type="entry name" value="SHOCT"/>
    <property type="match status" value="1"/>
</dbReference>
<dbReference type="EMBL" id="JBHTHY010000007">
    <property type="protein sequence ID" value="MFD0798019.1"/>
    <property type="molecule type" value="Genomic_DNA"/>
</dbReference>
<dbReference type="PRINTS" id="PR01490">
    <property type="entry name" value="RTXTOXIND"/>
</dbReference>
<proteinExistence type="predicted"/>
<dbReference type="Proteomes" id="UP001597012">
    <property type="component" value="Unassembled WGS sequence"/>
</dbReference>
<dbReference type="PANTHER" id="PTHR30386:SF26">
    <property type="entry name" value="TRANSPORT PROTEIN COMB"/>
    <property type="match status" value="1"/>
</dbReference>
<dbReference type="InterPro" id="IPR050739">
    <property type="entry name" value="MFP"/>
</dbReference>
<evidence type="ECO:0000256" key="3">
    <source>
        <dbReference type="ARBA" id="ARBA00022989"/>
    </source>
</evidence>
<feature type="domain" description="SHOCT" evidence="6">
    <location>
        <begin position="206"/>
        <end position="227"/>
    </location>
</feature>
<accession>A0ABW3B5T1</accession>
<evidence type="ECO:0000256" key="1">
    <source>
        <dbReference type="ARBA" id="ARBA00004167"/>
    </source>
</evidence>
<evidence type="ECO:0000313" key="8">
    <source>
        <dbReference type="Proteomes" id="UP001597012"/>
    </source>
</evidence>
<gene>
    <name evidence="7" type="ORF">ACFQZJ_11135</name>
</gene>
<dbReference type="PANTHER" id="PTHR30386">
    <property type="entry name" value="MEMBRANE FUSION SUBUNIT OF EMRAB-TOLC MULTIDRUG EFFLUX PUMP"/>
    <property type="match status" value="1"/>
</dbReference>
<dbReference type="RefSeq" id="WP_379934567.1">
    <property type="nucleotide sequence ID" value="NZ_JBHTHY010000007.1"/>
</dbReference>
<comment type="caution">
    <text evidence="7">The sequence shown here is derived from an EMBL/GenBank/DDBJ whole genome shotgun (WGS) entry which is preliminary data.</text>
</comment>
<dbReference type="Gene3D" id="1.10.287.470">
    <property type="entry name" value="Helix hairpin bin"/>
    <property type="match status" value="1"/>
</dbReference>
<evidence type="ECO:0000259" key="6">
    <source>
        <dbReference type="Pfam" id="PF09851"/>
    </source>
</evidence>
<keyword evidence="3 5" id="KW-1133">Transmembrane helix</keyword>